<keyword evidence="2" id="KW-1185">Reference proteome</keyword>
<gene>
    <name evidence="1" type="primary">107</name>
    <name evidence="1" type="ORF">SEA_ZUKO_107</name>
</gene>
<name>A0A5J6D885_9CAUD</name>
<dbReference type="EMBL" id="MN204493">
    <property type="protein sequence ID" value="QEQ93685.1"/>
    <property type="molecule type" value="Genomic_DNA"/>
</dbReference>
<dbReference type="Proteomes" id="UP000327392">
    <property type="component" value="Segment"/>
</dbReference>
<dbReference type="GeneID" id="77931461"/>
<dbReference type="Gene3D" id="3.40.50.150">
    <property type="entry name" value="Vaccinia Virus protein VP39"/>
    <property type="match status" value="1"/>
</dbReference>
<organism evidence="1 2">
    <name type="scientific">Streptomyces phage Zuko</name>
    <dbReference type="NCBI Taxonomy" id="2601695"/>
    <lineage>
        <taxon>Viruses</taxon>
        <taxon>Duplodnaviria</taxon>
        <taxon>Heunggongvirae</taxon>
        <taxon>Uroviricota</taxon>
        <taxon>Caudoviricetes</taxon>
        <taxon>Zukovirus</taxon>
        <taxon>Zukovirus zuko</taxon>
    </lineage>
</organism>
<keyword evidence="1" id="KW-0808">Transferase</keyword>
<dbReference type="Pfam" id="PF13489">
    <property type="entry name" value="Methyltransf_23"/>
    <property type="match status" value="1"/>
</dbReference>
<evidence type="ECO:0000313" key="1">
    <source>
        <dbReference type="EMBL" id="QEQ93685.1"/>
    </source>
</evidence>
<keyword evidence="1" id="KW-0489">Methyltransferase</keyword>
<dbReference type="KEGG" id="vg:77931461"/>
<reference evidence="1 2" key="1">
    <citation type="submission" date="2019-07" db="EMBL/GenBank/DDBJ databases">
        <authorList>
            <person name="Mandava P."/>
            <person name="Ferry J.C."/>
            <person name="Fallon S.M."/>
            <person name="Hajdenberg M."/>
            <person name="Sharma E."/>
            <person name="Shaffer C.D."/>
            <person name="Weston-Hafer K.A."/>
            <person name="Garlena R.A."/>
            <person name="Russell D.A."/>
            <person name="Pope W.H."/>
            <person name="Jacobs-Sera D."/>
            <person name="Hatfull G.F."/>
        </authorList>
    </citation>
    <scope>NUCLEOTIDE SEQUENCE [LARGE SCALE GENOMIC DNA]</scope>
</reference>
<protein>
    <submittedName>
        <fullName evidence="1">Methyltransferase</fullName>
    </submittedName>
</protein>
<dbReference type="InterPro" id="IPR029063">
    <property type="entry name" value="SAM-dependent_MTases_sf"/>
</dbReference>
<accession>A0A5J6D885</accession>
<dbReference type="RefSeq" id="YP_010655598.1">
    <property type="nucleotide sequence ID" value="NC_070829.1"/>
</dbReference>
<dbReference type="GO" id="GO:0008168">
    <property type="term" value="F:methyltransferase activity"/>
    <property type="evidence" value="ECO:0007669"/>
    <property type="project" value="UniProtKB-KW"/>
</dbReference>
<sequence length="181" mass="20010">MHPEARAGLSAMIDQSGIDRLYPFRVLDLGGRDINGGIRDLLPNAKWTGVDIEEGPGVDLVHDCTEPWPTDFPRFDIVVCTEVLEHVQRWPAILKTCAQALDPHESRLLFVTCASTNRRPHGASGALDPAPGEWYRNVSDIDLRGVLGSLFNFAEVVWNPNPGDAYAWASLPKAKFHEVVV</sequence>
<proteinExistence type="predicted"/>
<dbReference type="SUPFAM" id="SSF53335">
    <property type="entry name" value="S-adenosyl-L-methionine-dependent methyltransferases"/>
    <property type="match status" value="1"/>
</dbReference>
<dbReference type="CDD" id="cd02440">
    <property type="entry name" value="AdoMet_MTases"/>
    <property type="match status" value="1"/>
</dbReference>
<evidence type="ECO:0000313" key="2">
    <source>
        <dbReference type="Proteomes" id="UP000327392"/>
    </source>
</evidence>
<dbReference type="GO" id="GO:0032259">
    <property type="term" value="P:methylation"/>
    <property type="evidence" value="ECO:0007669"/>
    <property type="project" value="UniProtKB-KW"/>
</dbReference>